<dbReference type="GO" id="GO:0051239">
    <property type="term" value="P:regulation of multicellular organismal process"/>
    <property type="evidence" value="ECO:0007669"/>
    <property type="project" value="UniProtKB-ARBA"/>
</dbReference>
<sequence length="802" mass="91238">MFASTSESNDDGLRASYNISLLIAKSGKPHTIGEELILPAVEEVLKTVLHKSSFEILKRIPLSNNTVQRRIDEMSSDVESFLCNYLQTTHFSIQLDESTLPGNEALLLAYVRFIKGEQMFEELLFAKTLKTDTKGESIFNVLNDFFTEKSIPFTNIISVATDGAPAMVGRYRGFISHLKRIIPEVIAIHCVIHRQHLVAKKLSDRLHQALQFVINAVNKIRSNALNTRLFAQLCEENDEDFQRLLLHTEVRWLSKGACLSRFYLLFDPVLEFLNTKDPVLKENLMNFKADIAYLTDLFKKFNDLNLHLQGDSLNLIKTKSEISAFLGKLKLMKQNIGRREFSQFPNLSQVECLDEDIQTYVQHLIALYDDFKIRFEDILSMDIPPWIINPYDETEVENVVLQEELLELSTNEELKVAFKRGYQSFWLQAQIPEKYPGLWGIVQKFLIAFHSSYLVERSFSAGVKIKMDDAGNILIRRYSKSSVFVKSTAATSNEETAIGQDIVKLPGYALEQEKIFKIFEMHQYNDLDADDLRITSAKFLEITSPIYWTELSVNSTTACTVQRLMDIKNRPRIPIPDEDPYSIASSNANGSGSSGSSGGYGHNGHNGHNNNGHGVVAATREQLMMQMGQRRGDKPPKLPPRENGYGPADIPKVRGYKPDYDDIEGHDGRVPTQFPRGKSDKGKDNKKYDDPYYCGLRARVPNFVKTNGAKVLPTMTERLTLKEAPVPSKRYSVAHAHPGPFPPHMAPFAHAPMPPQALWHARSYESGIGAYERLPRKEKLMFQFYPNREQKRLRPLVIQQPR</sequence>
<evidence type="ECO:0000259" key="2">
    <source>
        <dbReference type="Pfam" id="PF03166"/>
    </source>
</evidence>
<reference evidence="3" key="1">
    <citation type="journal article" date="2021" name="G3 (Bethesda)">
        <title>Genome and transcriptome analysis of the beet armyworm Spodoptera exigua reveals targets for pest control. .</title>
        <authorList>
            <person name="Simon S."/>
            <person name="Breeschoten T."/>
            <person name="Jansen H.J."/>
            <person name="Dirks R.P."/>
            <person name="Schranz M.E."/>
            <person name="Ros V.I.D."/>
        </authorList>
    </citation>
    <scope>NUCLEOTIDE SEQUENCE</scope>
    <source>
        <strain evidence="3">TB_SE_WUR_2020</strain>
    </source>
</reference>
<dbReference type="Proteomes" id="UP000814243">
    <property type="component" value="Unassembled WGS sequence"/>
</dbReference>
<dbReference type="SUPFAM" id="SSF53098">
    <property type="entry name" value="Ribonuclease H-like"/>
    <property type="match status" value="1"/>
</dbReference>
<dbReference type="InterPro" id="IPR012337">
    <property type="entry name" value="RNaseH-like_sf"/>
</dbReference>
<dbReference type="Pfam" id="PF03166">
    <property type="entry name" value="MH2"/>
    <property type="match status" value="1"/>
</dbReference>
<dbReference type="PANTHER" id="PTHR45913">
    <property type="entry name" value="EPM2A-INTERACTING PROTEIN 1"/>
    <property type="match status" value="1"/>
</dbReference>
<dbReference type="AlphaFoldDB" id="A0A922M101"/>
<comment type="caution">
    <text evidence="3">The sequence shown here is derived from an EMBL/GenBank/DDBJ whole genome shotgun (WGS) entry which is preliminary data.</text>
</comment>
<feature type="region of interest" description="Disordered" evidence="1">
    <location>
        <begin position="627"/>
        <end position="686"/>
    </location>
</feature>
<accession>A0A922M101</accession>
<dbReference type="SUPFAM" id="SSF49879">
    <property type="entry name" value="SMAD/FHA domain"/>
    <property type="match status" value="1"/>
</dbReference>
<dbReference type="GO" id="GO:0009791">
    <property type="term" value="P:post-embryonic development"/>
    <property type="evidence" value="ECO:0007669"/>
    <property type="project" value="UniProtKB-ARBA"/>
</dbReference>
<evidence type="ECO:0000313" key="3">
    <source>
        <dbReference type="EMBL" id="KAH9628364.1"/>
    </source>
</evidence>
<feature type="region of interest" description="Disordered" evidence="1">
    <location>
        <begin position="571"/>
        <end position="613"/>
    </location>
</feature>
<dbReference type="InterPro" id="IPR017855">
    <property type="entry name" value="SMAD-like_dom_sf"/>
</dbReference>
<feature type="compositionally biased region" description="Gly residues" evidence="1">
    <location>
        <begin position="592"/>
        <end position="604"/>
    </location>
</feature>
<dbReference type="GO" id="GO:0006355">
    <property type="term" value="P:regulation of DNA-templated transcription"/>
    <property type="evidence" value="ECO:0007669"/>
    <property type="project" value="InterPro"/>
</dbReference>
<dbReference type="InterPro" id="IPR001132">
    <property type="entry name" value="SMAD_dom_Dwarfin-type"/>
</dbReference>
<dbReference type="GO" id="GO:0050793">
    <property type="term" value="P:regulation of developmental process"/>
    <property type="evidence" value="ECO:0007669"/>
    <property type="project" value="UniProtKB-ARBA"/>
</dbReference>
<feature type="domain" description="MH2" evidence="2">
    <location>
        <begin position="455"/>
        <end position="526"/>
    </location>
</feature>
<name>A0A922M101_SPOEX</name>
<feature type="compositionally biased region" description="Basic and acidic residues" evidence="1">
    <location>
        <begin position="630"/>
        <end position="640"/>
    </location>
</feature>
<dbReference type="EMBL" id="JACEFF010000914">
    <property type="protein sequence ID" value="KAH9628364.1"/>
    <property type="molecule type" value="Genomic_DNA"/>
</dbReference>
<evidence type="ECO:0000313" key="4">
    <source>
        <dbReference type="Proteomes" id="UP000814243"/>
    </source>
</evidence>
<gene>
    <name evidence="3" type="ORF">HF086_015894</name>
</gene>
<organism evidence="3 4">
    <name type="scientific">Spodoptera exigua</name>
    <name type="common">Beet armyworm</name>
    <name type="synonym">Noctua fulgens</name>
    <dbReference type="NCBI Taxonomy" id="7107"/>
    <lineage>
        <taxon>Eukaryota</taxon>
        <taxon>Metazoa</taxon>
        <taxon>Ecdysozoa</taxon>
        <taxon>Arthropoda</taxon>
        <taxon>Hexapoda</taxon>
        <taxon>Insecta</taxon>
        <taxon>Pterygota</taxon>
        <taxon>Neoptera</taxon>
        <taxon>Endopterygota</taxon>
        <taxon>Lepidoptera</taxon>
        <taxon>Glossata</taxon>
        <taxon>Ditrysia</taxon>
        <taxon>Noctuoidea</taxon>
        <taxon>Noctuidae</taxon>
        <taxon>Amphipyrinae</taxon>
        <taxon>Spodoptera</taxon>
    </lineage>
</organism>
<evidence type="ECO:0000256" key="1">
    <source>
        <dbReference type="SAM" id="MobiDB-lite"/>
    </source>
</evidence>
<dbReference type="PANTHER" id="PTHR45913:SF22">
    <property type="entry name" value="SCAN BOX DOMAIN-CONTAINING PROTEIN"/>
    <property type="match status" value="1"/>
</dbReference>
<proteinExistence type="predicted"/>
<dbReference type="Gene3D" id="2.60.200.10">
    <property type="match status" value="1"/>
</dbReference>
<protein>
    <recommendedName>
        <fullName evidence="2">MH2 domain-containing protein</fullName>
    </recommendedName>
</protein>
<feature type="compositionally biased region" description="Basic and acidic residues" evidence="1">
    <location>
        <begin position="677"/>
        <end position="686"/>
    </location>
</feature>
<feature type="compositionally biased region" description="Basic and acidic residues" evidence="1">
    <location>
        <begin position="656"/>
        <end position="669"/>
    </location>
</feature>
<dbReference type="InterPro" id="IPR008984">
    <property type="entry name" value="SMAD_FHA_dom_sf"/>
</dbReference>